<dbReference type="NCBIfam" id="TIGR02983">
    <property type="entry name" value="SigE-fam_strep"/>
    <property type="match status" value="1"/>
</dbReference>
<evidence type="ECO:0000256" key="3">
    <source>
        <dbReference type="ARBA" id="ARBA00023082"/>
    </source>
</evidence>
<evidence type="ECO:0000313" key="9">
    <source>
        <dbReference type="Proteomes" id="UP001501237"/>
    </source>
</evidence>
<evidence type="ECO:0000313" key="8">
    <source>
        <dbReference type="EMBL" id="GAA3222234.1"/>
    </source>
</evidence>
<accession>A0ABP6QE62</accession>
<dbReference type="Pfam" id="PF04542">
    <property type="entry name" value="Sigma70_r2"/>
    <property type="match status" value="1"/>
</dbReference>
<comment type="caution">
    <text evidence="8">The sequence shown here is derived from an EMBL/GenBank/DDBJ whole genome shotgun (WGS) entry which is preliminary data.</text>
</comment>
<name>A0ABP6QE62_9ACTN</name>
<keyword evidence="2" id="KW-0805">Transcription regulation</keyword>
<dbReference type="PANTHER" id="PTHR43133:SF50">
    <property type="entry name" value="ECF RNA POLYMERASE SIGMA FACTOR SIGM"/>
    <property type="match status" value="1"/>
</dbReference>
<evidence type="ECO:0000259" key="6">
    <source>
        <dbReference type="Pfam" id="PF04542"/>
    </source>
</evidence>
<organism evidence="8 9">
    <name type="scientific">Actinocorallia longicatena</name>
    <dbReference type="NCBI Taxonomy" id="111803"/>
    <lineage>
        <taxon>Bacteria</taxon>
        <taxon>Bacillati</taxon>
        <taxon>Actinomycetota</taxon>
        <taxon>Actinomycetes</taxon>
        <taxon>Streptosporangiales</taxon>
        <taxon>Thermomonosporaceae</taxon>
        <taxon>Actinocorallia</taxon>
    </lineage>
</organism>
<gene>
    <name evidence="8" type="ORF">GCM10010468_47920</name>
</gene>
<dbReference type="Pfam" id="PF08281">
    <property type="entry name" value="Sigma70_r4_2"/>
    <property type="match status" value="1"/>
</dbReference>
<evidence type="ECO:0000256" key="4">
    <source>
        <dbReference type="ARBA" id="ARBA00023125"/>
    </source>
</evidence>
<feature type="domain" description="RNA polymerase sigma-70 region 2" evidence="6">
    <location>
        <begin position="16"/>
        <end position="75"/>
    </location>
</feature>
<comment type="similarity">
    <text evidence="1">Belongs to the sigma-70 factor family. ECF subfamily.</text>
</comment>
<feature type="domain" description="RNA polymerase sigma factor 70 region 4 type 2" evidence="7">
    <location>
        <begin position="100"/>
        <end position="152"/>
    </location>
</feature>
<dbReference type="EMBL" id="BAAAUV010000012">
    <property type="protein sequence ID" value="GAA3222234.1"/>
    <property type="molecule type" value="Genomic_DNA"/>
</dbReference>
<evidence type="ECO:0000259" key="7">
    <source>
        <dbReference type="Pfam" id="PF08281"/>
    </source>
</evidence>
<dbReference type="SUPFAM" id="SSF88946">
    <property type="entry name" value="Sigma2 domain of RNA polymerase sigma factors"/>
    <property type="match status" value="1"/>
</dbReference>
<keyword evidence="3" id="KW-0731">Sigma factor</keyword>
<dbReference type="Gene3D" id="1.10.10.10">
    <property type="entry name" value="Winged helix-like DNA-binding domain superfamily/Winged helix DNA-binding domain"/>
    <property type="match status" value="1"/>
</dbReference>
<evidence type="ECO:0000256" key="5">
    <source>
        <dbReference type="ARBA" id="ARBA00023163"/>
    </source>
</evidence>
<dbReference type="RefSeq" id="WP_344832162.1">
    <property type="nucleotide sequence ID" value="NZ_BAAAUV010000012.1"/>
</dbReference>
<dbReference type="NCBIfam" id="TIGR02937">
    <property type="entry name" value="sigma70-ECF"/>
    <property type="match status" value="1"/>
</dbReference>
<dbReference type="Gene3D" id="1.10.1740.10">
    <property type="match status" value="1"/>
</dbReference>
<dbReference type="InterPro" id="IPR007627">
    <property type="entry name" value="RNA_pol_sigma70_r2"/>
</dbReference>
<dbReference type="CDD" id="cd06171">
    <property type="entry name" value="Sigma70_r4"/>
    <property type="match status" value="1"/>
</dbReference>
<protein>
    <submittedName>
        <fullName evidence="8">SigE family RNA polymerase sigma factor</fullName>
    </submittedName>
</protein>
<keyword evidence="5" id="KW-0804">Transcription</keyword>
<keyword evidence="9" id="KW-1185">Reference proteome</keyword>
<dbReference type="InterPro" id="IPR036388">
    <property type="entry name" value="WH-like_DNA-bd_sf"/>
</dbReference>
<keyword evidence="4" id="KW-0238">DNA-binding</keyword>
<dbReference type="Proteomes" id="UP001501237">
    <property type="component" value="Unassembled WGS sequence"/>
</dbReference>
<dbReference type="InterPro" id="IPR013249">
    <property type="entry name" value="RNA_pol_sigma70_r4_t2"/>
</dbReference>
<reference evidence="9" key="1">
    <citation type="journal article" date="2019" name="Int. J. Syst. Evol. Microbiol.">
        <title>The Global Catalogue of Microorganisms (GCM) 10K type strain sequencing project: providing services to taxonomists for standard genome sequencing and annotation.</title>
        <authorList>
            <consortium name="The Broad Institute Genomics Platform"/>
            <consortium name="The Broad Institute Genome Sequencing Center for Infectious Disease"/>
            <person name="Wu L."/>
            <person name="Ma J."/>
        </authorList>
    </citation>
    <scope>NUCLEOTIDE SEQUENCE [LARGE SCALE GENOMIC DNA]</scope>
    <source>
        <strain evidence="9">JCM 9377</strain>
    </source>
</reference>
<dbReference type="PANTHER" id="PTHR43133">
    <property type="entry name" value="RNA POLYMERASE ECF-TYPE SIGMA FACTO"/>
    <property type="match status" value="1"/>
</dbReference>
<evidence type="ECO:0000256" key="1">
    <source>
        <dbReference type="ARBA" id="ARBA00010641"/>
    </source>
</evidence>
<dbReference type="InterPro" id="IPR014325">
    <property type="entry name" value="RNA_pol_sigma-E_actinobac"/>
</dbReference>
<dbReference type="SUPFAM" id="SSF88659">
    <property type="entry name" value="Sigma3 and sigma4 domains of RNA polymerase sigma factors"/>
    <property type="match status" value="1"/>
</dbReference>
<proteinExistence type="inferred from homology"/>
<sequence>MADRSDYQAFVASRWPRLLRLAYLLTQDWQSAEDLVQTALVKAWFAWPRVTGDPEPYLRKIIVNTHSSWWRRAWRSREITSEAVPDRPGPDHTAHTGERDLVWDALGRLPDRQRTAVVLRFYEDLPEAQVAELMHCSVGTVKSQTSRALAKLRVDPAVLTAQKG</sequence>
<dbReference type="InterPro" id="IPR039425">
    <property type="entry name" value="RNA_pol_sigma-70-like"/>
</dbReference>
<dbReference type="InterPro" id="IPR013325">
    <property type="entry name" value="RNA_pol_sigma_r2"/>
</dbReference>
<evidence type="ECO:0000256" key="2">
    <source>
        <dbReference type="ARBA" id="ARBA00023015"/>
    </source>
</evidence>
<dbReference type="InterPro" id="IPR013324">
    <property type="entry name" value="RNA_pol_sigma_r3/r4-like"/>
</dbReference>
<dbReference type="InterPro" id="IPR014284">
    <property type="entry name" value="RNA_pol_sigma-70_dom"/>
</dbReference>